<dbReference type="OrthoDB" id="3893071at2759"/>
<protein>
    <recommendedName>
        <fullName evidence="3">BTB domain-containing protein</fullName>
    </recommendedName>
</protein>
<gene>
    <name evidence="1" type="ORF">Hypma_013382</name>
</gene>
<dbReference type="InterPro" id="IPR011333">
    <property type="entry name" value="SKP1/BTB/POZ_sf"/>
</dbReference>
<keyword evidence="2" id="KW-1185">Reference proteome</keyword>
<dbReference type="Proteomes" id="UP000076154">
    <property type="component" value="Unassembled WGS sequence"/>
</dbReference>
<sequence length="320" mass="36900">MDHGTRALNTSELNRVSDLWFDNARYVFHAEDHLFKIDGQVLASISPVFRDMLSFPQPQRPETVDACPLIRLPDPARDIACFFKAIFHPTYFEDPPAQTDLQTLLAILRLGHKYDTPHLRQCALRHLSTAYPTTLQVWDSRLETRTFPPVGKFDDEFQLLQAALKIGARWAMPTLFYHCGAYPMQEILNSPVWIGAGDLLLEKNHCLAGYTEQFAATLRVLRFLVQPTTDRCSSPLKCYPSRLTWFDMADTWRASIPLEIWDESDWKRFARDVCPVCLDQARNTHRKARIAVWESLPQTYGLPSWEELEVEKAFALGERT</sequence>
<proteinExistence type="predicted"/>
<reference evidence="1" key="1">
    <citation type="submission" date="2018-04" db="EMBL/GenBank/DDBJ databases">
        <title>Whole genome sequencing of Hypsizygus marmoreus.</title>
        <authorList>
            <person name="Choi I.-G."/>
            <person name="Min B."/>
            <person name="Kim J.-G."/>
            <person name="Kim S."/>
            <person name="Oh Y.-L."/>
            <person name="Kong W.-S."/>
            <person name="Park H."/>
            <person name="Jeong J."/>
            <person name="Song E.-S."/>
        </authorList>
    </citation>
    <scope>NUCLEOTIDE SEQUENCE [LARGE SCALE GENOMIC DNA]</scope>
    <source>
        <strain evidence="1">51987-8</strain>
    </source>
</reference>
<dbReference type="AlphaFoldDB" id="A0A369JIK1"/>
<evidence type="ECO:0000313" key="2">
    <source>
        <dbReference type="Proteomes" id="UP000076154"/>
    </source>
</evidence>
<name>A0A369JIK1_HYPMA</name>
<comment type="caution">
    <text evidence="1">The sequence shown here is derived from an EMBL/GenBank/DDBJ whole genome shotgun (WGS) entry which is preliminary data.</text>
</comment>
<accession>A0A369JIK1</accession>
<dbReference type="EMBL" id="LUEZ02000079">
    <property type="protein sequence ID" value="RDB19543.1"/>
    <property type="molecule type" value="Genomic_DNA"/>
</dbReference>
<evidence type="ECO:0000313" key="1">
    <source>
        <dbReference type="EMBL" id="RDB19543.1"/>
    </source>
</evidence>
<dbReference type="InParanoid" id="A0A369JIK1"/>
<dbReference type="SUPFAM" id="SSF54695">
    <property type="entry name" value="POZ domain"/>
    <property type="match status" value="1"/>
</dbReference>
<dbReference type="Gene3D" id="3.30.710.10">
    <property type="entry name" value="Potassium Channel Kv1.1, Chain A"/>
    <property type="match status" value="1"/>
</dbReference>
<evidence type="ECO:0008006" key="3">
    <source>
        <dbReference type="Google" id="ProtNLM"/>
    </source>
</evidence>
<organism evidence="1 2">
    <name type="scientific">Hypsizygus marmoreus</name>
    <name type="common">White beech mushroom</name>
    <name type="synonym">Agaricus marmoreus</name>
    <dbReference type="NCBI Taxonomy" id="39966"/>
    <lineage>
        <taxon>Eukaryota</taxon>
        <taxon>Fungi</taxon>
        <taxon>Dikarya</taxon>
        <taxon>Basidiomycota</taxon>
        <taxon>Agaricomycotina</taxon>
        <taxon>Agaricomycetes</taxon>
        <taxon>Agaricomycetidae</taxon>
        <taxon>Agaricales</taxon>
        <taxon>Tricholomatineae</taxon>
        <taxon>Lyophyllaceae</taxon>
        <taxon>Hypsizygus</taxon>
    </lineage>
</organism>